<protein>
    <submittedName>
        <fullName evidence="1">Uncharacterized protein</fullName>
    </submittedName>
</protein>
<feature type="non-terminal residue" evidence="1">
    <location>
        <position position="59"/>
    </location>
</feature>
<accession>X0VTH6</accession>
<gene>
    <name evidence="1" type="ORF">S01H1_56837</name>
</gene>
<name>X0VTH6_9ZZZZ</name>
<dbReference type="AlphaFoldDB" id="X0VTH6"/>
<organism evidence="1">
    <name type="scientific">marine sediment metagenome</name>
    <dbReference type="NCBI Taxonomy" id="412755"/>
    <lineage>
        <taxon>unclassified sequences</taxon>
        <taxon>metagenomes</taxon>
        <taxon>ecological metagenomes</taxon>
    </lineage>
</organism>
<proteinExistence type="predicted"/>
<sequence>MKNPNGYGSVTKLSGSRRNPFVVRISDGFKYDKIKDEYIRVRKILGCYETRKLANIALA</sequence>
<dbReference type="EMBL" id="BARS01037036">
    <property type="protein sequence ID" value="GAG21729.1"/>
    <property type="molecule type" value="Genomic_DNA"/>
</dbReference>
<evidence type="ECO:0000313" key="1">
    <source>
        <dbReference type="EMBL" id="GAG21729.1"/>
    </source>
</evidence>
<reference evidence="1" key="1">
    <citation type="journal article" date="2014" name="Front. Microbiol.">
        <title>High frequency of phylogenetically diverse reductive dehalogenase-homologous genes in deep subseafloor sedimentary metagenomes.</title>
        <authorList>
            <person name="Kawai M."/>
            <person name="Futagami T."/>
            <person name="Toyoda A."/>
            <person name="Takaki Y."/>
            <person name="Nishi S."/>
            <person name="Hori S."/>
            <person name="Arai W."/>
            <person name="Tsubouchi T."/>
            <person name="Morono Y."/>
            <person name="Uchiyama I."/>
            <person name="Ito T."/>
            <person name="Fujiyama A."/>
            <person name="Inagaki F."/>
            <person name="Takami H."/>
        </authorList>
    </citation>
    <scope>NUCLEOTIDE SEQUENCE</scope>
    <source>
        <strain evidence="1">Expedition CK06-06</strain>
    </source>
</reference>
<comment type="caution">
    <text evidence="1">The sequence shown here is derived from an EMBL/GenBank/DDBJ whole genome shotgun (WGS) entry which is preliminary data.</text>
</comment>